<sequence length="111" mass="13299">MIQLGLSPVPEKDDAWRIRRNNEVNELNVVTFIILYDICISQRLSCLGYVQRQVDAKTTKKILQRSRLKGAKKERPRTRWMDDVKDDLQTMNIRQWRRKAQERSEEKDIAR</sequence>
<protein>
    <submittedName>
        <fullName evidence="1">Uncharacterized protein LOC114349489</fullName>
    </submittedName>
</protein>
<dbReference type="RefSeq" id="XP_028155678.1">
    <property type="nucleotide sequence ID" value="XM_028299877.1"/>
</dbReference>
<accession>A0A6P7HDI5</accession>
<proteinExistence type="predicted"/>
<name>A0A6P7HDI5_DIAVI</name>
<evidence type="ECO:0000313" key="1">
    <source>
        <dbReference type="RefSeq" id="XP_028155678.1"/>
    </source>
</evidence>
<reference evidence="1" key="1">
    <citation type="submission" date="2025-08" db="UniProtKB">
        <authorList>
            <consortium name="RefSeq"/>
        </authorList>
    </citation>
    <scope>IDENTIFICATION</scope>
    <source>
        <tissue evidence="1">Whole insect</tissue>
    </source>
</reference>
<gene>
    <name evidence="1" type="primary">LOC114349489</name>
</gene>
<dbReference type="InParanoid" id="A0A6P7HDI5"/>
<dbReference type="AlphaFoldDB" id="A0A6P7HDI5"/>
<organism evidence="1">
    <name type="scientific">Diabrotica virgifera virgifera</name>
    <name type="common">western corn rootworm</name>
    <dbReference type="NCBI Taxonomy" id="50390"/>
    <lineage>
        <taxon>Eukaryota</taxon>
        <taxon>Metazoa</taxon>
        <taxon>Ecdysozoa</taxon>
        <taxon>Arthropoda</taxon>
        <taxon>Hexapoda</taxon>
        <taxon>Insecta</taxon>
        <taxon>Pterygota</taxon>
        <taxon>Neoptera</taxon>
        <taxon>Endopterygota</taxon>
        <taxon>Coleoptera</taxon>
        <taxon>Polyphaga</taxon>
        <taxon>Cucujiformia</taxon>
        <taxon>Chrysomeloidea</taxon>
        <taxon>Chrysomelidae</taxon>
        <taxon>Galerucinae</taxon>
        <taxon>Diabroticina</taxon>
        <taxon>Diabroticites</taxon>
        <taxon>Diabrotica</taxon>
    </lineage>
</organism>